<dbReference type="Proteomes" id="UP001528912">
    <property type="component" value="Unassembled WGS sequence"/>
</dbReference>
<evidence type="ECO:0000313" key="3">
    <source>
        <dbReference type="Proteomes" id="UP001528912"/>
    </source>
</evidence>
<proteinExistence type="predicted"/>
<keyword evidence="1" id="KW-0472">Membrane</keyword>
<name>A0ABT6C9V9_9MICO</name>
<keyword evidence="1" id="KW-1133">Transmembrane helix</keyword>
<sequence>MYGDPIIMVAPFLVAAGLFLLLRFGWKLFGMVQLLRRRRAWEQTPAFVTGVSMKQGRESSQVRGGVVHAGLLVSNDAWTVHYTYGVGDTEHEGTSPWRTTPPPVDGDVLTVSVDPHRPSRSAFLEVERPGLVVVGYSLAILVGVALIVRSILAFTHIGRL</sequence>
<comment type="caution">
    <text evidence="2">The sequence shown here is derived from an EMBL/GenBank/DDBJ whole genome shotgun (WGS) entry which is preliminary data.</text>
</comment>
<gene>
    <name evidence="2" type="ORF">P4R38_15540</name>
</gene>
<dbReference type="RefSeq" id="WP_277192968.1">
    <property type="nucleotide sequence ID" value="NZ_JAROAV010000038.1"/>
</dbReference>
<keyword evidence="1" id="KW-0812">Transmembrane</keyword>
<evidence type="ECO:0000313" key="2">
    <source>
        <dbReference type="EMBL" id="MDF8265658.1"/>
    </source>
</evidence>
<accession>A0ABT6C9V9</accession>
<feature type="transmembrane region" description="Helical" evidence="1">
    <location>
        <begin position="6"/>
        <end position="29"/>
    </location>
</feature>
<dbReference type="EMBL" id="JAROAV010000038">
    <property type="protein sequence ID" value="MDF8265658.1"/>
    <property type="molecule type" value="Genomic_DNA"/>
</dbReference>
<keyword evidence="3" id="KW-1185">Reference proteome</keyword>
<evidence type="ECO:0000256" key="1">
    <source>
        <dbReference type="SAM" id="Phobius"/>
    </source>
</evidence>
<feature type="transmembrane region" description="Helical" evidence="1">
    <location>
        <begin position="130"/>
        <end position="152"/>
    </location>
</feature>
<reference evidence="2 3" key="1">
    <citation type="submission" date="2023-03" db="EMBL/GenBank/DDBJ databases">
        <title>YIM 133296 draft genome.</title>
        <authorList>
            <person name="Xiong L."/>
        </authorList>
    </citation>
    <scope>NUCLEOTIDE SEQUENCE [LARGE SCALE GENOMIC DNA]</scope>
    <source>
        <strain evidence="2 3">YIM 133296</strain>
    </source>
</reference>
<organism evidence="2 3">
    <name type="scientific">Luteipulveratus flavus</name>
    <dbReference type="NCBI Taxonomy" id="3031728"/>
    <lineage>
        <taxon>Bacteria</taxon>
        <taxon>Bacillati</taxon>
        <taxon>Actinomycetota</taxon>
        <taxon>Actinomycetes</taxon>
        <taxon>Micrococcales</taxon>
        <taxon>Dermacoccaceae</taxon>
        <taxon>Luteipulveratus</taxon>
    </lineage>
</organism>
<protein>
    <submittedName>
        <fullName evidence="2">DUF3592 domain-containing protein</fullName>
    </submittedName>
</protein>